<sequence>MDKDPYFRISDTSSTEARTLRMDDVESGLPVSGHDPAPSGPAAVGSINLLNGHS</sequence>
<feature type="region of interest" description="Disordered" evidence="1">
    <location>
        <begin position="1"/>
        <end position="54"/>
    </location>
</feature>
<name>A0A6J4JBP6_9MICC</name>
<reference evidence="2" key="1">
    <citation type="submission" date="2020-02" db="EMBL/GenBank/DDBJ databases">
        <authorList>
            <person name="Meier V. D."/>
        </authorList>
    </citation>
    <scope>NUCLEOTIDE SEQUENCE</scope>
    <source>
        <strain evidence="2">AVDCRST_MAG83</strain>
    </source>
</reference>
<proteinExistence type="predicted"/>
<organism evidence="2">
    <name type="scientific">uncultured Arthrobacter sp</name>
    <dbReference type="NCBI Taxonomy" id="114050"/>
    <lineage>
        <taxon>Bacteria</taxon>
        <taxon>Bacillati</taxon>
        <taxon>Actinomycetota</taxon>
        <taxon>Actinomycetes</taxon>
        <taxon>Micrococcales</taxon>
        <taxon>Micrococcaceae</taxon>
        <taxon>Arthrobacter</taxon>
        <taxon>environmental samples</taxon>
    </lineage>
</organism>
<gene>
    <name evidence="2" type="ORF">AVDCRST_MAG83-3530</name>
</gene>
<dbReference type="EMBL" id="CADCTE010000194">
    <property type="protein sequence ID" value="CAA9275965.1"/>
    <property type="molecule type" value="Genomic_DNA"/>
</dbReference>
<dbReference type="AlphaFoldDB" id="A0A6J4JBP6"/>
<accession>A0A6J4JBP6</accession>
<evidence type="ECO:0000313" key="2">
    <source>
        <dbReference type="EMBL" id="CAA9275965.1"/>
    </source>
</evidence>
<protein>
    <submittedName>
        <fullName evidence="2">Uncharacterized protein</fullName>
    </submittedName>
</protein>
<evidence type="ECO:0000256" key="1">
    <source>
        <dbReference type="SAM" id="MobiDB-lite"/>
    </source>
</evidence>